<dbReference type="Pfam" id="PF00753">
    <property type="entry name" value="Lactamase_B"/>
    <property type="match status" value="1"/>
</dbReference>
<evidence type="ECO:0000313" key="6">
    <source>
        <dbReference type="EMBL" id="PKQ28848.1"/>
    </source>
</evidence>
<dbReference type="PANTHER" id="PTHR46233">
    <property type="entry name" value="HYDROXYACYLGLUTATHIONE HYDROLASE GLOC"/>
    <property type="match status" value="1"/>
</dbReference>
<proteinExistence type="predicted"/>
<dbReference type="GO" id="GO:0046872">
    <property type="term" value="F:metal ion binding"/>
    <property type="evidence" value="ECO:0007669"/>
    <property type="project" value="UniProtKB-KW"/>
</dbReference>
<dbReference type="SMART" id="SM00849">
    <property type="entry name" value="Lactamase_B"/>
    <property type="match status" value="1"/>
</dbReference>
<evidence type="ECO:0000256" key="1">
    <source>
        <dbReference type="ARBA" id="ARBA00001947"/>
    </source>
</evidence>
<name>A0A2N3G896_9ACTN</name>
<dbReference type="CDD" id="cd06262">
    <property type="entry name" value="metallo-hydrolase-like_MBL-fold"/>
    <property type="match status" value="1"/>
</dbReference>
<keyword evidence="3 6" id="KW-0378">Hydrolase</keyword>
<sequence length="217" mass="22944">MEKLFVKTLEVGMFHTNCYIVMDKSSCDGFVIDPGAEARKIISAVTDAGVKCKAILCTHGHMDHVGAAGKVAEALNARLFVSRIDSGVLDGSARGIGGRLSSMIAGMKSGDVEHLEASQIFEFGAREIKVVPTPGHTLGSMSFIAGDSIFCGDLVFQGSIGRTDLSGGSLSQLLASVRKHVWTLPGDARIFPGHGPATTVRAEKATNPYLHGIEREC</sequence>
<dbReference type="Proteomes" id="UP000233654">
    <property type="component" value="Unassembled WGS sequence"/>
</dbReference>
<organism evidence="6 7">
    <name type="scientific">Candidatus Anoxymicrobium japonicum</name>
    <dbReference type="NCBI Taxonomy" id="2013648"/>
    <lineage>
        <taxon>Bacteria</taxon>
        <taxon>Bacillati</taxon>
        <taxon>Actinomycetota</taxon>
        <taxon>Candidatus Geothermincolia</taxon>
        <taxon>Candidatus Geothermincolales</taxon>
        <taxon>Candidatus Anoxymicrobiaceae</taxon>
        <taxon>Candidatus Anoxymicrobium</taxon>
    </lineage>
</organism>
<keyword evidence="2" id="KW-0479">Metal-binding</keyword>
<dbReference type="EMBL" id="PHEX01000004">
    <property type="protein sequence ID" value="PKQ28848.1"/>
    <property type="molecule type" value="Genomic_DNA"/>
</dbReference>
<evidence type="ECO:0000259" key="5">
    <source>
        <dbReference type="SMART" id="SM00849"/>
    </source>
</evidence>
<accession>A0A2N3G896</accession>
<comment type="cofactor">
    <cofactor evidence="1">
        <name>Zn(2+)</name>
        <dbReference type="ChEBI" id="CHEBI:29105"/>
    </cofactor>
</comment>
<dbReference type="Gene3D" id="3.60.15.10">
    <property type="entry name" value="Ribonuclease Z/Hydroxyacylglutathione hydrolase-like"/>
    <property type="match status" value="1"/>
</dbReference>
<dbReference type="PANTHER" id="PTHR46233:SF3">
    <property type="entry name" value="HYDROXYACYLGLUTATHIONE HYDROLASE GLOC"/>
    <property type="match status" value="1"/>
</dbReference>
<dbReference type="InterPro" id="IPR036866">
    <property type="entry name" value="RibonucZ/Hydroxyglut_hydro"/>
</dbReference>
<dbReference type="InterPro" id="IPR051453">
    <property type="entry name" value="MBL_Glyoxalase_II"/>
</dbReference>
<comment type="caution">
    <text evidence="6">The sequence shown here is derived from an EMBL/GenBank/DDBJ whole genome shotgun (WGS) entry which is preliminary data.</text>
</comment>
<dbReference type="AlphaFoldDB" id="A0A2N3G896"/>
<keyword evidence="4" id="KW-0862">Zinc</keyword>
<evidence type="ECO:0000256" key="2">
    <source>
        <dbReference type="ARBA" id="ARBA00022723"/>
    </source>
</evidence>
<dbReference type="InterPro" id="IPR001279">
    <property type="entry name" value="Metallo-B-lactamas"/>
</dbReference>
<protein>
    <submittedName>
        <fullName evidence="6">MBL fold metallo-hydrolase</fullName>
    </submittedName>
</protein>
<feature type="domain" description="Metallo-beta-lactamase" evidence="5">
    <location>
        <begin position="15"/>
        <end position="194"/>
    </location>
</feature>
<evidence type="ECO:0000256" key="3">
    <source>
        <dbReference type="ARBA" id="ARBA00022801"/>
    </source>
</evidence>
<evidence type="ECO:0000313" key="7">
    <source>
        <dbReference type="Proteomes" id="UP000233654"/>
    </source>
</evidence>
<dbReference type="SUPFAM" id="SSF56281">
    <property type="entry name" value="Metallo-hydrolase/oxidoreductase"/>
    <property type="match status" value="1"/>
</dbReference>
<evidence type="ECO:0000256" key="4">
    <source>
        <dbReference type="ARBA" id="ARBA00022833"/>
    </source>
</evidence>
<dbReference type="GO" id="GO:0016787">
    <property type="term" value="F:hydrolase activity"/>
    <property type="evidence" value="ECO:0007669"/>
    <property type="project" value="UniProtKB-KW"/>
</dbReference>
<gene>
    <name evidence="6" type="ORF">CVT63_00845</name>
</gene>
<reference evidence="6 7" key="1">
    <citation type="journal article" date="2017" name="ISME J.">
        <title>Potential for microbial H2 and metal transformations associated with novel bacteria and archaea in deep terrestrial subsurface sediments.</title>
        <authorList>
            <person name="Hernsdorf A.W."/>
            <person name="Amano Y."/>
            <person name="Miyakawa K."/>
            <person name="Ise K."/>
            <person name="Suzuki Y."/>
            <person name="Anantharaman K."/>
            <person name="Probst A."/>
            <person name="Burstein D."/>
            <person name="Thomas B.C."/>
            <person name="Banfield J.F."/>
        </authorList>
    </citation>
    <scope>NUCLEOTIDE SEQUENCE [LARGE SCALE GENOMIC DNA]</scope>
    <source>
        <strain evidence="6">HGW-Actinobacteria-3</strain>
    </source>
</reference>